<gene>
    <name evidence="4" type="ORF">KIN20_005362</name>
</gene>
<dbReference type="SUPFAM" id="SSF55797">
    <property type="entry name" value="PR-1-like"/>
    <property type="match status" value="1"/>
</dbReference>
<dbReference type="Pfam" id="PF00188">
    <property type="entry name" value="CAP"/>
    <property type="match status" value="1"/>
</dbReference>
<dbReference type="SMART" id="SM00198">
    <property type="entry name" value="SCP"/>
    <property type="match status" value="1"/>
</dbReference>
<protein>
    <recommendedName>
        <fullName evidence="3">SCP domain-containing protein</fullName>
    </recommendedName>
</protein>
<dbReference type="InterPro" id="IPR014044">
    <property type="entry name" value="CAP_dom"/>
</dbReference>
<proteinExistence type="predicted"/>
<accession>A0AAD5ML87</accession>
<name>A0AAD5ML87_PARTN</name>
<feature type="signal peptide" evidence="2">
    <location>
        <begin position="1"/>
        <end position="23"/>
    </location>
</feature>
<dbReference type="EMBL" id="JAHQIW010000727">
    <property type="protein sequence ID" value="KAJ1349729.1"/>
    <property type="molecule type" value="Genomic_DNA"/>
</dbReference>
<reference evidence="4" key="1">
    <citation type="submission" date="2021-06" db="EMBL/GenBank/DDBJ databases">
        <title>Parelaphostrongylus tenuis whole genome reference sequence.</title>
        <authorList>
            <person name="Garwood T.J."/>
            <person name="Larsen P.A."/>
            <person name="Fountain-Jones N.M."/>
            <person name="Garbe J.R."/>
            <person name="Macchietto M.G."/>
            <person name="Kania S.A."/>
            <person name="Gerhold R.W."/>
            <person name="Richards J.E."/>
            <person name="Wolf T.M."/>
        </authorList>
    </citation>
    <scope>NUCLEOTIDE SEQUENCE</scope>
    <source>
        <strain evidence="4">MNPRO001-30</strain>
        <tissue evidence="4">Meninges</tissue>
    </source>
</reference>
<feature type="region of interest" description="Disordered" evidence="1">
    <location>
        <begin position="47"/>
        <end position="67"/>
    </location>
</feature>
<dbReference type="AlphaFoldDB" id="A0AAD5ML87"/>
<dbReference type="InterPro" id="IPR035940">
    <property type="entry name" value="CAP_sf"/>
</dbReference>
<feature type="chain" id="PRO_5041914530" description="SCP domain-containing protein" evidence="2">
    <location>
        <begin position="24"/>
        <end position="166"/>
    </location>
</feature>
<keyword evidence="2" id="KW-0732">Signal</keyword>
<dbReference type="Gene3D" id="3.40.33.10">
    <property type="entry name" value="CAP"/>
    <property type="match status" value="1"/>
</dbReference>
<sequence length="166" mass="18621">MANYCIRLCTFVALLVLIAQSHSTISQQQRDELNCEGENDSMMKKDMRKTAGVGHRSKRKLYPTEEGPRSPMGYDCTLEGKASIIVKSQCNGEHTHRVLGNNENGNVAYRPHHNPLSTTDVTAGINKWWSEQDSPTYAQMTKTNATKVGCAFHKCEKDYAFVCIYA</sequence>
<evidence type="ECO:0000256" key="1">
    <source>
        <dbReference type="SAM" id="MobiDB-lite"/>
    </source>
</evidence>
<feature type="domain" description="SCP" evidence="3">
    <location>
        <begin position="46"/>
        <end position="166"/>
    </location>
</feature>
<comment type="caution">
    <text evidence="4">The sequence shown here is derived from an EMBL/GenBank/DDBJ whole genome shotgun (WGS) entry which is preliminary data.</text>
</comment>
<keyword evidence="5" id="KW-1185">Reference proteome</keyword>
<evidence type="ECO:0000259" key="3">
    <source>
        <dbReference type="SMART" id="SM00198"/>
    </source>
</evidence>
<dbReference type="CDD" id="cd05380">
    <property type="entry name" value="CAP_euk"/>
    <property type="match status" value="1"/>
</dbReference>
<dbReference type="Proteomes" id="UP001196413">
    <property type="component" value="Unassembled WGS sequence"/>
</dbReference>
<evidence type="ECO:0000313" key="4">
    <source>
        <dbReference type="EMBL" id="KAJ1349729.1"/>
    </source>
</evidence>
<organism evidence="4 5">
    <name type="scientific">Parelaphostrongylus tenuis</name>
    <name type="common">Meningeal worm</name>
    <dbReference type="NCBI Taxonomy" id="148309"/>
    <lineage>
        <taxon>Eukaryota</taxon>
        <taxon>Metazoa</taxon>
        <taxon>Ecdysozoa</taxon>
        <taxon>Nematoda</taxon>
        <taxon>Chromadorea</taxon>
        <taxon>Rhabditida</taxon>
        <taxon>Rhabditina</taxon>
        <taxon>Rhabditomorpha</taxon>
        <taxon>Strongyloidea</taxon>
        <taxon>Metastrongylidae</taxon>
        <taxon>Parelaphostrongylus</taxon>
    </lineage>
</organism>
<evidence type="ECO:0000256" key="2">
    <source>
        <dbReference type="SAM" id="SignalP"/>
    </source>
</evidence>
<evidence type="ECO:0000313" key="5">
    <source>
        <dbReference type="Proteomes" id="UP001196413"/>
    </source>
</evidence>